<dbReference type="AlphaFoldDB" id="A0A1L7AF42"/>
<protein>
    <submittedName>
        <fullName evidence="2">Phosphoheptose isomerase</fullName>
    </submittedName>
</protein>
<dbReference type="PROSITE" id="PS51464">
    <property type="entry name" value="SIS"/>
    <property type="match status" value="1"/>
</dbReference>
<dbReference type="EMBL" id="CP015583">
    <property type="protein sequence ID" value="APT57351.1"/>
    <property type="molecule type" value="Genomic_DNA"/>
</dbReference>
<proteinExistence type="predicted"/>
<feature type="domain" description="SIS" evidence="1">
    <location>
        <begin position="53"/>
        <end position="212"/>
    </location>
</feature>
<dbReference type="InterPro" id="IPR035461">
    <property type="entry name" value="GmhA/DiaA"/>
</dbReference>
<sequence length="212" mass="22475">MCRRSGANGVVKVSDRQARESARFAGIMEDGAVLRRRVAAEMRESVLAVVDRCEAAMRDGRTLFFCGNGGSSADALHLACEWTVRLRGAVARPSWPAVALAADPVTMSAAGNDFGFAEVFARPLSGLGRGGDVLFGLTTSGRSPSVVRALEVGREMGLATVGLLGGEGEPAKSFCDHVLLVPSAETARVQELHITLGHAILELLEDRLTRRT</sequence>
<dbReference type="Pfam" id="PF13580">
    <property type="entry name" value="SIS_2"/>
    <property type="match status" value="1"/>
</dbReference>
<gene>
    <name evidence="2" type="ORF">RGI145_09835</name>
</gene>
<reference evidence="2 3" key="1">
    <citation type="submission" date="2016-05" db="EMBL/GenBank/DDBJ databases">
        <title>Complete Genome and Methylome Analysis of Psychrotrophic Bacterial Isolates from Antarctic Lake Untersee.</title>
        <authorList>
            <person name="Fomenkov A."/>
            <person name="Akimov V.N."/>
            <person name="Vasilyeva L.V."/>
            <person name="Andersen D."/>
            <person name="Vincze T."/>
            <person name="Roberts R.J."/>
        </authorList>
    </citation>
    <scope>NUCLEOTIDE SEQUENCE [LARGE SCALE GENOMIC DNA]</scope>
    <source>
        <strain evidence="2 3">U14-5</strain>
    </source>
</reference>
<dbReference type="STRING" id="257708.RGI145_09835"/>
<name>A0A1L7AF42_9PROT</name>
<dbReference type="Gene3D" id="3.40.50.10490">
    <property type="entry name" value="Glucose-6-phosphate isomerase like protein, domain 1"/>
    <property type="match status" value="1"/>
</dbReference>
<dbReference type="KEGG" id="rgi:RGI145_09835"/>
<dbReference type="InterPro" id="IPR046348">
    <property type="entry name" value="SIS_dom_sf"/>
</dbReference>
<dbReference type="GO" id="GO:1901135">
    <property type="term" value="P:carbohydrate derivative metabolic process"/>
    <property type="evidence" value="ECO:0007669"/>
    <property type="project" value="InterPro"/>
</dbReference>
<dbReference type="SUPFAM" id="SSF53697">
    <property type="entry name" value="SIS domain"/>
    <property type="match status" value="1"/>
</dbReference>
<dbReference type="InterPro" id="IPR001347">
    <property type="entry name" value="SIS_dom"/>
</dbReference>
<dbReference type="Proteomes" id="UP000185494">
    <property type="component" value="Chromosome 1"/>
</dbReference>
<dbReference type="PANTHER" id="PTHR30390">
    <property type="entry name" value="SEDOHEPTULOSE 7-PHOSPHATE ISOMERASE / DNAA INITIATOR-ASSOCIATING FACTOR FOR REPLICATION INITIATION"/>
    <property type="match status" value="1"/>
</dbReference>
<keyword evidence="2" id="KW-0413">Isomerase</keyword>
<dbReference type="eggNOG" id="COG0279">
    <property type="taxonomic scope" value="Bacteria"/>
</dbReference>
<accession>A0A1L7AF42</accession>
<evidence type="ECO:0000313" key="3">
    <source>
        <dbReference type="Proteomes" id="UP000185494"/>
    </source>
</evidence>
<evidence type="ECO:0000259" key="1">
    <source>
        <dbReference type="PROSITE" id="PS51464"/>
    </source>
</evidence>
<dbReference type="GO" id="GO:0016853">
    <property type="term" value="F:isomerase activity"/>
    <property type="evidence" value="ECO:0007669"/>
    <property type="project" value="UniProtKB-KW"/>
</dbReference>
<dbReference type="GO" id="GO:0097367">
    <property type="term" value="F:carbohydrate derivative binding"/>
    <property type="evidence" value="ECO:0007669"/>
    <property type="project" value="InterPro"/>
</dbReference>
<dbReference type="InterPro" id="IPR050099">
    <property type="entry name" value="SIS_GmhA/DiaA_subfam"/>
</dbReference>
<dbReference type="PANTHER" id="PTHR30390:SF6">
    <property type="entry name" value="DNAA INITIATOR-ASSOCIATING PROTEIN DIAA"/>
    <property type="match status" value="1"/>
</dbReference>
<evidence type="ECO:0000313" key="2">
    <source>
        <dbReference type="EMBL" id="APT57351.1"/>
    </source>
</evidence>
<organism evidence="2 3">
    <name type="scientific">Roseomonas gilardii</name>
    <dbReference type="NCBI Taxonomy" id="257708"/>
    <lineage>
        <taxon>Bacteria</taxon>
        <taxon>Pseudomonadati</taxon>
        <taxon>Pseudomonadota</taxon>
        <taxon>Alphaproteobacteria</taxon>
        <taxon>Acetobacterales</taxon>
        <taxon>Roseomonadaceae</taxon>
        <taxon>Roseomonas</taxon>
    </lineage>
</organism>
<dbReference type="CDD" id="cd05006">
    <property type="entry name" value="SIS_GmhA"/>
    <property type="match status" value="1"/>
</dbReference>